<evidence type="ECO:0000313" key="5">
    <source>
        <dbReference type="EMBL" id="KAF9458234.1"/>
    </source>
</evidence>
<evidence type="ECO:0000256" key="1">
    <source>
        <dbReference type="ARBA" id="ARBA00009250"/>
    </source>
</evidence>
<dbReference type="InterPro" id="IPR006926">
    <property type="entry name" value="Vps16_N"/>
</dbReference>
<keyword evidence="6" id="KW-1185">Reference proteome</keyword>
<dbReference type="GO" id="GO:0016197">
    <property type="term" value="P:endosomal transport"/>
    <property type="evidence" value="ECO:0007669"/>
    <property type="project" value="TreeGrafter"/>
</dbReference>
<dbReference type="Pfam" id="PF04840">
    <property type="entry name" value="Vps16_C"/>
    <property type="match status" value="1"/>
</dbReference>
<dbReference type="EMBL" id="MU150346">
    <property type="protein sequence ID" value="KAF9458234.1"/>
    <property type="molecule type" value="Genomic_DNA"/>
</dbReference>
<accession>A0A9P5XWZ2</accession>
<comment type="similarity">
    <text evidence="1 2">Belongs to the VPS16 family.</text>
</comment>
<dbReference type="SUPFAM" id="SSF69322">
    <property type="entry name" value="Tricorn protease domain 2"/>
    <property type="match status" value="1"/>
</dbReference>
<evidence type="ECO:0000256" key="2">
    <source>
        <dbReference type="PIRNR" id="PIRNR007949"/>
    </source>
</evidence>
<dbReference type="PANTHER" id="PTHR12811">
    <property type="entry name" value="VACUOLAR PROTEIN SORTING VPS16"/>
    <property type="match status" value="1"/>
</dbReference>
<comment type="function">
    <text evidence="2">Essential for vacuolar protein sorting. Required for vacuole biogenesis, stability and to maintain vacuole morphology.</text>
</comment>
<protein>
    <recommendedName>
        <fullName evidence="2">Probable vacuolar protein sorting-associated protein 16 homolog</fullName>
    </recommendedName>
</protein>
<comment type="caution">
    <text evidence="5">The sequence shown here is derived from an EMBL/GenBank/DDBJ whole genome shotgun (WGS) entry which is preliminary data.</text>
</comment>
<dbReference type="GO" id="GO:0030897">
    <property type="term" value="C:HOPS complex"/>
    <property type="evidence" value="ECO:0007669"/>
    <property type="project" value="TreeGrafter"/>
</dbReference>
<keyword evidence="2" id="KW-0813">Transport</keyword>
<keyword evidence="2" id="KW-0653">Protein transport</keyword>
<dbReference type="Pfam" id="PF04841">
    <property type="entry name" value="Vps16_N"/>
    <property type="match status" value="1"/>
</dbReference>
<dbReference type="InterPro" id="IPR016534">
    <property type="entry name" value="VPS16"/>
</dbReference>
<dbReference type="InterPro" id="IPR006925">
    <property type="entry name" value="Vps16_C"/>
</dbReference>
<dbReference type="AlphaFoldDB" id="A0A9P5XWZ2"/>
<dbReference type="GO" id="GO:0003779">
    <property type="term" value="F:actin binding"/>
    <property type="evidence" value="ECO:0007669"/>
    <property type="project" value="TreeGrafter"/>
</dbReference>
<name>A0A9P5XWZ2_9AGAR</name>
<dbReference type="GO" id="GO:0042144">
    <property type="term" value="P:vacuole fusion, non-autophagic"/>
    <property type="evidence" value="ECO:0007669"/>
    <property type="project" value="TreeGrafter"/>
</dbReference>
<dbReference type="OrthoDB" id="1792at2759"/>
<gene>
    <name evidence="5" type="ORF">BDZ94DRAFT_1201444</name>
</gene>
<evidence type="ECO:0000259" key="4">
    <source>
        <dbReference type="Pfam" id="PF04841"/>
    </source>
</evidence>
<feature type="domain" description="Vps16 N-terminal" evidence="4">
    <location>
        <begin position="5"/>
        <end position="415"/>
    </location>
</feature>
<evidence type="ECO:0000313" key="6">
    <source>
        <dbReference type="Proteomes" id="UP000807353"/>
    </source>
</evidence>
<feature type="domain" description="Vps16 C-terminal" evidence="3">
    <location>
        <begin position="523"/>
        <end position="832"/>
    </location>
</feature>
<evidence type="ECO:0000259" key="3">
    <source>
        <dbReference type="Pfam" id="PF04840"/>
    </source>
</evidence>
<reference evidence="5" key="1">
    <citation type="submission" date="2020-11" db="EMBL/GenBank/DDBJ databases">
        <authorList>
            <consortium name="DOE Joint Genome Institute"/>
            <person name="Ahrendt S."/>
            <person name="Riley R."/>
            <person name="Andreopoulos W."/>
            <person name="Labutti K."/>
            <person name="Pangilinan J."/>
            <person name="Ruiz-Duenas F.J."/>
            <person name="Barrasa J.M."/>
            <person name="Sanchez-Garcia M."/>
            <person name="Camarero S."/>
            <person name="Miyauchi S."/>
            <person name="Serrano A."/>
            <person name="Linde D."/>
            <person name="Babiker R."/>
            <person name="Drula E."/>
            <person name="Ayuso-Fernandez I."/>
            <person name="Pacheco R."/>
            <person name="Padilla G."/>
            <person name="Ferreira P."/>
            <person name="Barriuso J."/>
            <person name="Kellner H."/>
            <person name="Castanera R."/>
            <person name="Alfaro M."/>
            <person name="Ramirez L."/>
            <person name="Pisabarro A.G."/>
            <person name="Kuo A."/>
            <person name="Tritt A."/>
            <person name="Lipzen A."/>
            <person name="He G."/>
            <person name="Yan M."/>
            <person name="Ng V."/>
            <person name="Cullen D."/>
            <person name="Martin F."/>
            <person name="Rosso M.-N."/>
            <person name="Henrissat B."/>
            <person name="Hibbett D."/>
            <person name="Martinez A.T."/>
            <person name="Grigoriev I.V."/>
        </authorList>
    </citation>
    <scope>NUCLEOTIDE SEQUENCE</scope>
    <source>
        <strain evidence="5">CBS 247.69</strain>
    </source>
</reference>
<dbReference type="InterPro" id="IPR038132">
    <property type="entry name" value="Vps16_C_sf"/>
</dbReference>
<dbReference type="Proteomes" id="UP000807353">
    <property type="component" value="Unassembled WGS sequence"/>
</dbReference>
<dbReference type="Gene3D" id="1.10.150.780">
    <property type="entry name" value="Vps16, C-terminal region"/>
    <property type="match status" value="1"/>
</dbReference>
<dbReference type="PANTHER" id="PTHR12811:SF0">
    <property type="entry name" value="VACUOLAR PROTEIN SORTING-ASSOCIATED PROTEIN 16 HOMOLOG"/>
    <property type="match status" value="1"/>
</dbReference>
<dbReference type="PIRSF" id="PIRSF007949">
    <property type="entry name" value="VPS16"/>
    <property type="match status" value="1"/>
</dbReference>
<sequence length="846" mass="94620">MDDHPTASWQAMQDGNVFYRRQQLYTVSGKLPNLGDYIVAGCRYGGPIALMRDHSKFIALGRSIPAVAKGQIQIYSSAGEGLLLFSWDQGKIIRFGWTLDERLVILNEEGVYRIYDLQRDYQQHSLGNEAAEMGVIDARIHDNGLVALTGSLSLLEVKGWEGGRPLTLANPGLSEPPLVWAVIPPDLNISRHVEVLLSVESTIYTVDNLETIDQRLSRGPFTHVSPSPNGKSLALLTFSGTLWVVSTDFQRNLAEFETSTVVEAEGPVRQVEWCGNDAILVTWDSLVLLVGPFGDTLQFAHSGPTFAVTEQDGVRVIGPDVCDLIQKVPSSSMSIFRPGSTSPSAILYDAWDSFTQRLPKADESIRSIRPELAAAVDECVDAAGQEWEPYWQRRLLNAAKFGRGFLDIYNPTDFINMGQTLKVLNAVRQYDISIPLTYSQYMYASPTHLISRLTSRNMHLLALRISTFLSLKPDVILHHWASAKILRSKPTATGSGVDGDLSGDDEVCKMIVDKFKQLGGAEVSYADIAKRAWAAGRTRLATKLLDHESRASNQVPLLLTMKEDQLALEKATDSGDTDLVYHVLLDLHKRLSLGDFFRLIESGGPKLQSASKLLEVYAREQNREMLRDFYYSDDRRVKSAVLSLDEASRILDPESKLTAVKAAHKFFSEDKDRSFETKMMDESVRLLTFQQQLEKDADGKVPFFGLSVNETLRTCLLNGLSKRADKLKSDFKVPDKRFWHIKLHALTTLGDFEALEAFSKSKRSPIGYEPFVHHLVEKGHGREAVAYVSRCDSPKRADLYAKCGEWRLAGKECKERGDKTKLEELRKRCPNSLIARELDQIASTLK</sequence>
<dbReference type="GO" id="GO:0005768">
    <property type="term" value="C:endosome"/>
    <property type="evidence" value="ECO:0007669"/>
    <property type="project" value="TreeGrafter"/>
</dbReference>
<dbReference type="GO" id="GO:0006886">
    <property type="term" value="P:intracellular protein transport"/>
    <property type="evidence" value="ECO:0007669"/>
    <property type="project" value="InterPro"/>
</dbReference>
<organism evidence="5 6">
    <name type="scientific">Collybia nuda</name>
    <dbReference type="NCBI Taxonomy" id="64659"/>
    <lineage>
        <taxon>Eukaryota</taxon>
        <taxon>Fungi</taxon>
        <taxon>Dikarya</taxon>
        <taxon>Basidiomycota</taxon>
        <taxon>Agaricomycotina</taxon>
        <taxon>Agaricomycetes</taxon>
        <taxon>Agaricomycetidae</taxon>
        <taxon>Agaricales</taxon>
        <taxon>Tricholomatineae</taxon>
        <taxon>Clitocybaceae</taxon>
        <taxon>Collybia</taxon>
    </lineage>
</organism>
<proteinExistence type="inferred from homology"/>